<reference evidence="9 10" key="1">
    <citation type="submission" date="2019-03" db="EMBL/GenBank/DDBJ databases">
        <title>Sapientia aquatica gen. nov., sp. nov., isolated from a crater lake.</title>
        <authorList>
            <person name="Felfoldi T."/>
            <person name="Szabo A."/>
            <person name="Toth E."/>
            <person name="Schumann P."/>
            <person name="Keki Z."/>
            <person name="Marialigeti K."/>
            <person name="Mathe I."/>
        </authorList>
    </citation>
    <scope>NUCLEOTIDE SEQUENCE [LARGE SCALE GENOMIC DNA]</scope>
    <source>
        <strain evidence="9 10">SA-152</strain>
    </source>
</reference>
<dbReference type="InterPro" id="IPR004099">
    <property type="entry name" value="Pyr_nucl-diS_OxRdtase_dimer"/>
</dbReference>
<comment type="cofactor">
    <cofactor evidence="1">
        <name>FAD</name>
        <dbReference type="ChEBI" id="CHEBI:57692"/>
    </cofactor>
</comment>
<dbReference type="Gene3D" id="3.50.50.60">
    <property type="entry name" value="FAD/NAD(P)-binding domain"/>
    <property type="match status" value="2"/>
</dbReference>
<keyword evidence="5 9" id="KW-0560">Oxidoreductase</keyword>
<dbReference type="InterPro" id="IPR050260">
    <property type="entry name" value="FAD-bd_OxRdtase"/>
</dbReference>
<evidence type="ECO:0000256" key="5">
    <source>
        <dbReference type="ARBA" id="ARBA00023002"/>
    </source>
</evidence>
<dbReference type="SUPFAM" id="SSF55424">
    <property type="entry name" value="FAD/NAD-linked reductases, dimerisation (C-terminal) domain"/>
    <property type="match status" value="1"/>
</dbReference>
<dbReference type="InterPro" id="IPR016156">
    <property type="entry name" value="FAD/NAD-linked_Rdtase_dimer_sf"/>
</dbReference>
<keyword evidence="3" id="KW-0285">Flavoprotein</keyword>
<dbReference type="PRINTS" id="PR00368">
    <property type="entry name" value="FADPNR"/>
</dbReference>
<evidence type="ECO:0000256" key="2">
    <source>
        <dbReference type="ARBA" id="ARBA00009130"/>
    </source>
</evidence>
<comment type="caution">
    <text evidence="9">The sequence shown here is derived from an EMBL/GenBank/DDBJ whole genome shotgun (WGS) entry which is preliminary data.</text>
</comment>
<evidence type="ECO:0000313" key="9">
    <source>
        <dbReference type="EMBL" id="TDK67452.1"/>
    </source>
</evidence>
<dbReference type="EMBL" id="SMYL01000002">
    <property type="protein sequence ID" value="TDK67452.1"/>
    <property type="molecule type" value="Genomic_DNA"/>
</dbReference>
<gene>
    <name evidence="9" type="ORF">E2I14_06785</name>
</gene>
<proteinExistence type="inferred from homology"/>
<dbReference type="Pfam" id="PF07992">
    <property type="entry name" value="Pyr_redox_2"/>
    <property type="match status" value="1"/>
</dbReference>
<comment type="similarity">
    <text evidence="2">Belongs to the class-III pyridine nucleotide-disulfide oxidoreductase family.</text>
</comment>
<sequence length="444" mass="47755">MNYLILGANAAGLSAAVRIVKLDPSATITVLEKTDVVSFGGCGIPYYVGGEFDEIERMTARPLHEFSKLGIDIRVFHTAVGLDVASKKVTALDSQTGQSVSLAYDKLLITVGASPAIPPIPGLGVKNVHTMHSKADAITLLNLLPSIERVVIIGAGFIGLEAAEAFKHQGKQVTLIEYADRVLARTFDEETTRLLEQELRRNDVQLQLSEQVIALQSRDGTVTSVETNKGNYPADLVLVAAGFKPNTAFLRETGLNLSKEGAIVIDDQCRTNLPDIYAAGDCATVPHKVSGDVYIPLATSANKLGRIAGEVMGGKASRFIGTLGSSGIRVFDLEAGRTGITEAEAVQRSLDYSTVVIKDKNRTDYLPNQSEMWVKLIYDKQSRKLLGGQLCGRYLGGAVHRVDALAVAIYSGLTVDELGFMDFVYAPPFARTWDVLNIAGNVAK</sequence>
<protein>
    <submittedName>
        <fullName evidence="9">CoA-disulfide reductase</fullName>
        <ecNumber evidence="9">1.8.1.14</ecNumber>
    </submittedName>
</protein>
<evidence type="ECO:0000259" key="7">
    <source>
        <dbReference type="Pfam" id="PF02852"/>
    </source>
</evidence>
<evidence type="ECO:0000313" key="10">
    <source>
        <dbReference type="Proteomes" id="UP000294829"/>
    </source>
</evidence>
<dbReference type="PANTHER" id="PTHR43429">
    <property type="entry name" value="PYRIDINE NUCLEOTIDE-DISULFIDE OXIDOREDUCTASE DOMAIN-CONTAINING"/>
    <property type="match status" value="1"/>
</dbReference>
<organism evidence="9 10">
    <name type="scientific">Sapientia aquatica</name>
    <dbReference type="NCBI Taxonomy" id="1549640"/>
    <lineage>
        <taxon>Bacteria</taxon>
        <taxon>Pseudomonadati</taxon>
        <taxon>Pseudomonadota</taxon>
        <taxon>Betaproteobacteria</taxon>
        <taxon>Burkholderiales</taxon>
        <taxon>Oxalobacteraceae</taxon>
        <taxon>Sapientia</taxon>
    </lineage>
</organism>
<dbReference type="PRINTS" id="PR00411">
    <property type="entry name" value="PNDRDTASEI"/>
</dbReference>
<name>A0A4R5W4B9_9BURK</name>
<keyword evidence="6" id="KW-0676">Redox-active center</keyword>
<keyword evidence="10" id="KW-1185">Reference proteome</keyword>
<dbReference type="InterPro" id="IPR023753">
    <property type="entry name" value="FAD/NAD-binding_dom"/>
</dbReference>
<feature type="domain" description="Pyridine nucleotide-disulphide oxidoreductase dimerisation" evidence="7">
    <location>
        <begin position="330"/>
        <end position="432"/>
    </location>
</feature>
<feature type="domain" description="FAD/NAD(P)-binding" evidence="8">
    <location>
        <begin position="2"/>
        <end position="292"/>
    </location>
</feature>
<dbReference type="EC" id="1.8.1.14" evidence="9"/>
<dbReference type="Proteomes" id="UP000294829">
    <property type="component" value="Unassembled WGS sequence"/>
</dbReference>
<evidence type="ECO:0000256" key="6">
    <source>
        <dbReference type="ARBA" id="ARBA00023284"/>
    </source>
</evidence>
<evidence type="ECO:0000259" key="8">
    <source>
        <dbReference type="Pfam" id="PF07992"/>
    </source>
</evidence>
<dbReference type="Pfam" id="PF02852">
    <property type="entry name" value="Pyr_redox_dim"/>
    <property type="match status" value="1"/>
</dbReference>
<dbReference type="PANTHER" id="PTHR43429:SF1">
    <property type="entry name" value="NAD(P)H SULFUR OXIDOREDUCTASE (COA-DEPENDENT)"/>
    <property type="match status" value="1"/>
</dbReference>
<dbReference type="NCBIfam" id="NF007123">
    <property type="entry name" value="PRK09564.1"/>
    <property type="match status" value="1"/>
</dbReference>
<dbReference type="GO" id="GO:0050451">
    <property type="term" value="F:CoA-disulfide reductase (NADPH) activity"/>
    <property type="evidence" value="ECO:0007669"/>
    <property type="project" value="UniProtKB-EC"/>
</dbReference>
<dbReference type="RefSeq" id="WP_133326717.1">
    <property type="nucleotide sequence ID" value="NZ_SMYL01000002.1"/>
</dbReference>
<keyword evidence="4" id="KW-0274">FAD</keyword>
<accession>A0A4R5W4B9</accession>
<evidence type="ECO:0000256" key="1">
    <source>
        <dbReference type="ARBA" id="ARBA00001974"/>
    </source>
</evidence>
<evidence type="ECO:0000256" key="4">
    <source>
        <dbReference type="ARBA" id="ARBA00022827"/>
    </source>
</evidence>
<dbReference type="OrthoDB" id="9769238at2"/>
<dbReference type="InterPro" id="IPR036188">
    <property type="entry name" value="FAD/NAD-bd_sf"/>
</dbReference>
<evidence type="ECO:0000256" key="3">
    <source>
        <dbReference type="ARBA" id="ARBA00022630"/>
    </source>
</evidence>
<dbReference type="AlphaFoldDB" id="A0A4R5W4B9"/>
<dbReference type="SUPFAM" id="SSF51905">
    <property type="entry name" value="FAD/NAD(P)-binding domain"/>
    <property type="match status" value="1"/>
</dbReference>